<sequence>MPFSVTVSIIIASVTRNTTPSDLLSSIPISDRRCIPPSQYSPPSKPIPPLPNILTVTLSLLINKHHHLQTPFFLPSASTTNPAPLSYTPTASAPSITAPQTDEHQYHHPHLQIYQHRSHTVSLRLIKDLGERLNALGSRFEGYVYLVSASMLLLLRKRVGRRDEVLLKFCFPI</sequence>
<proteinExistence type="predicted"/>
<gene>
    <name evidence="1" type="ORF">VFH_I085000</name>
</gene>
<dbReference type="EMBL" id="OX451735">
    <property type="protein sequence ID" value="CAI8593310.1"/>
    <property type="molecule type" value="Genomic_DNA"/>
</dbReference>
<protein>
    <submittedName>
        <fullName evidence="1">Uncharacterized protein</fullName>
    </submittedName>
</protein>
<evidence type="ECO:0000313" key="2">
    <source>
        <dbReference type="Proteomes" id="UP001157006"/>
    </source>
</evidence>
<name>A0AAV0ZA68_VICFA</name>
<keyword evidence="2" id="KW-1185">Reference proteome</keyword>
<dbReference type="AlphaFoldDB" id="A0AAV0ZA68"/>
<dbReference type="Proteomes" id="UP001157006">
    <property type="component" value="Chromosome 1S"/>
</dbReference>
<organism evidence="1 2">
    <name type="scientific">Vicia faba</name>
    <name type="common">Broad bean</name>
    <name type="synonym">Faba vulgaris</name>
    <dbReference type="NCBI Taxonomy" id="3906"/>
    <lineage>
        <taxon>Eukaryota</taxon>
        <taxon>Viridiplantae</taxon>
        <taxon>Streptophyta</taxon>
        <taxon>Embryophyta</taxon>
        <taxon>Tracheophyta</taxon>
        <taxon>Spermatophyta</taxon>
        <taxon>Magnoliopsida</taxon>
        <taxon>eudicotyledons</taxon>
        <taxon>Gunneridae</taxon>
        <taxon>Pentapetalae</taxon>
        <taxon>rosids</taxon>
        <taxon>fabids</taxon>
        <taxon>Fabales</taxon>
        <taxon>Fabaceae</taxon>
        <taxon>Papilionoideae</taxon>
        <taxon>50 kb inversion clade</taxon>
        <taxon>NPAAA clade</taxon>
        <taxon>Hologalegina</taxon>
        <taxon>IRL clade</taxon>
        <taxon>Fabeae</taxon>
        <taxon>Vicia</taxon>
    </lineage>
</organism>
<reference evidence="1 2" key="1">
    <citation type="submission" date="2023-01" db="EMBL/GenBank/DDBJ databases">
        <authorList>
            <person name="Kreplak J."/>
        </authorList>
    </citation>
    <scope>NUCLEOTIDE SEQUENCE [LARGE SCALE GENOMIC DNA]</scope>
</reference>
<accession>A0AAV0ZA68</accession>
<evidence type="ECO:0000313" key="1">
    <source>
        <dbReference type="EMBL" id="CAI8593310.1"/>
    </source>
</evidence>